<gene>
    <name evidence="1" type="ORF">BAR24066_04378</name>
</gene>
<organism evidence="1 2">
    <name type="scientific">Burkholderia arboris</name>
    <dbReference type="NCBI Taxonomy" id="488730"/>
    <lineage>
        <taxon>Bacteria</taxon>
        <taxon>Pseudomonadati</taxon>
        <taxon>Pseudomonadota</taxon>
        <taxon>Betaproteobacteria</taxon>
        <taxon>Burkholderiales</taxon>
        <taxon>Burkholderiaceae</taxon>
        <taxon>Burkholderia</taxon>
        <taxon>Burkholderia cepacia complex</taxon>
    </lineage>
</organism>
<comment type="caution">
    <text evidence="1">The sequence shown here is derived from an EMBL/GenBank/DDBJ whole genome shotgun (WGS) entry which is preliminary data.</text>
</comment>
<proteinExistence type="predicted"/>
<name>A0A9Q9SL19_9BURK</name>
<protein>
    <submittedName>
        <fullName evidence="1">Uncharacterized protein</fullName>
    </submittedName>
</protein>
<reference evidence="1 2" key="1">
    <citation type="submission" date="2019-09" db="EMBL/GenBank/DDBJ databases">
        <authorList>
            <person name="Depoorter E."/>
        </authorList>
    </citation>
    <scope>NUCLEOTIDE SEQUENCE [LARGE SCALE GENOMIC DNA]</scope>
    <source>
        <strain evidence="1">LMG 24066</strain>
    </source>
</reference>
<accession>A0A9Q9SL19</accession>
<evidence type="ECO:0000313" key="2">
    <source>
        <dbReference type="Proteomes" id="UP000494172"/>
    </source>
</evidence>
<dbReference type="Proteomes" id="UP000494172">
    <property type="component" value="Unassembled WGS sequence"/>
</dbReference>
<dbReference type="AlphaFoldDB" id="A0A9Q9SL19"/>
<evidence type="ECO:0000313" key="1">
    <source>
        <dbReference type="EMBL" id="VWB92151.1"/>
    </source>
</evidence>
<dbReference type="EMBL" id="CABVPX010000018">
    <property type="protein sequence ID" value="VWB92151.1"/>
    <property type="molecule type" value="Genomic_DNA"/>
</dbReference>
<sequence length="66" mass="7349">MPGRERGPAIQPESMVQANAGFADDNVLFRSIALIGLQRKMPLSLRFPVRLLAHPAQRIDEQIPRG</sequence>